<organism evidence="1 2">
    <name type="scientific">Desulfotignum phosphitoxidans DSM 13687</name>
    <dbReference type="NCBI Taxonomy" id="1286635"/>
    <lineage>
        <taxon>Bacteria</taxon>
        <taxon>Pseudomonadati</taxon>
        <taxon>Thermodesulfobacteriota</taxon>
        <taxon>Desulfobacteria</taxon>
        <taxon>Desulfobacterales</taxon>
        <taxon>Desulfobacteraceae</taxon>
        <taxon>Desulfotignum</taxon>
    </lineage>
</organism>
<gene>
    <name evidence="1" type="ORF">Dpo_13c00150</name>
</gene>
<dbReference type="AlphaFoldDB" id="S0G066"/>
<name>S0G066_9BACT</name>
<dbReference type="Proteomes" id="UP000014216">
    <property type="component" value="Unassembled WGS sequence"/>
</dbReference>
<dbReference type="Gene3D" id="3.30.2310.20">
    <property type="entry name" value="RelE-like"/>
    <property type="match status" value="1"/>
</dbReference>
<keyword evidence="2" id="KW-1185">Reference proteome</keyword>
<dbReference type="EMBL" id="APJX01000013">
    <property type="protein sequence ID" value="EMS77617.1"/>
    <property type="molecule type" value="Genomic_DNA"/>
</dbReference>
<protein>
    <submittedName>
        <fullName evidence="1">Toxin-antitoxin system, toxin component</fullName>
    </submittedName>
</protein>
<proteinExistence type="predicted"/>
<dbReference type="RefSeq" id="WP_006968311.1">
    <property type="nucleotide sequence ID" value="NZ_APJX01000013.1"/>
</dbReference>
<dbReference type="InterPro" id="IPR035093">
    <property type="entry name" value="RelE/ParE_toxin_dom_sf"/>
</dbReference>
<sequence length="103" mass="12136">MPTWKVELIPEACEDFKSLDGSVKKLVLKQLVKLEKNPRYGEALGNKAGINLEGYFKLYAMQKKIRIVYEYQEVEQIIKIIAIDKREDLEVYRIAFKRIQDSR</sequence>
<dbReference type="OrthoDB" id="5368584at2"/>
<evidence type="ECO:0000313" key="1">
    <source>
        <dbReference type="EMBL" id="EMS77617.1"/>
    </source>
</evidence>
<accession>S0G066</accession>
<dbReference type="SUPFAM" id="SSF143011">
    <property type="entry name" value="RelE-like"/>
    <property type="match status" value="1"/>
</dbReference>
<comment type="caution">
    <text evidence="1">The sequence shown here is derived from an EMBL/GenBank/DDBJ whole genome shotgun (WGS) entry which is preliminary data.</text>
</comment>
<evidence type="ECO:0000313" key="2">
    <source>
        <dbReference type="Proteomes" id="UP000014216"/>
    </source>
</evidence>
<reference evidence="1 2" key="1">
    <citation type="journal article" date="2013" name="Genome Announc.">
        <title>Draft Genome Sequence of Desulfotignum phosphitoxidans DSM 13687 Strain FiPS-3.</title>
        <authorList>
            <person name="Poehlein A."/>
            <person name="Daniel R."/>
            <person name="Simeonova D.D."/>
        </authorList>
    </citation>
    <scope>NUCLEOTIDE SEQUENCE [LARGE SCALE GENOMIC DNA]</scope>
    <source>
        <strain evidence="1 2">DSM 13687</strain>
    </source>
</reference>